<protein>
    <recommendedName>
        <fullName evidence="1">AD domain-containing protein</fullName>
    </recommendedName>
</protein>
<dbReference type="Pfam" id="PF09793">
    <property type="entry name" value="AD"/>
    <property type="match status" value="1"/>
</dbReference>
<dbReference type="OrthoDB" id="1057137at2759"/>
<accession>F4QAK3</accession>
<dbReference type="InterPro" id="IPR039683">
    <property type="entry name" value="Lsm12-like"/>
</dbReference>
<dbReference type="RefSeq" id="XP_004354464.1">
    <property type="nucleotide sequence ID" value="XM_004354412.1"/>
</dbReference>
<feature type="domain" description="AD" evidence="1">
    <location>
        <begin position="82"/>
        <end position="175"/>
    </location>
</feature>
<organism evidence="2 3">
    <name type="scientific">Cavenderia fasciculata</name>
    <name type="common">Slime mold</name>
    <name type="synonym">Dictyostelium fasciculatum</name>
    <dbReference type="NCBI Taxonomy" id="261658"/>
    <lineage>
        <taxon>Eukaryota</taxon>
        <taxon>Amoebozoa</taxon>
        <taxon>Evosea</taxon>
        <taxon>Eumycetozoa</taxon>
        <taxon>Dictyostelia</taxon>
        <taxon>Acytosteliales</taxon>
        <taxon>Cavenderiaceae</taxon>
        <taxon>Cavenderia</taxon>
    </lineage>
</organism>
<dbReference type="AlphaFoldDB" id="F4QAK3"/>
<dbReference type="KEGG" id="dfa:DFA_10564"/>
<name>F4QAK3_CACFS</name>
<dbReference type="InterPro" id="IPR019181">
    <property type="entry name" value="LSM12_ABD"/>
</dbReference>
<dbReference type="OMA" id="FEGELYC"/>
<keyword evidence="3" id="KW-1185">Reference proteome</keyword>
<dbReference type="EMBL" id="GL883026">
    <property type="protein sequence ID" value="EGG15722.1"/>
    <property type="molecule type" value="Genomic_DNA"/>
</dbReference>
<dbReference type="SMART" id="SM00995">
    <property type="entry name" value="AD"/>
    <property type="match status" value="1"/>
</dbReference>
<evidence type="ECO:0000313" key="2">
    <source>
        <dbReference type="EMBL" id="EGG15722.1"/>
    </source>
</evidence>
<proteinExistence type="predicted"/>
<sequence>MDHTNEKFAWSIGLKLRVKTTLNEQFEGEIFNYDPSTTCLTLICDDGTMNMGGKRIVRVLLETSIAEANVIGGPSNHFNELPPLNIQNINKRQEKALKQAENQASKIGIGVTAEAQEIFYALSKTLPCHWKGKNIIVLNDITIDSPYNVENCSGTSSHSLERVKQILDKERKKLALNKQRPNTILLFIKSM</sequence>
<dbReference type="Proteomes" id="UP000007797">
    <property type="component" value="Unassembled WGS sequence"/>
</dbReference>
<evidence type="ECO:0000313" key="3">
    <source>
        <dbReference type="Proteomes" id="UP000007797"/>
    </source>
</evidence>
<dbReference type="PROSITE" id="PS52001">
    <property type="entry name" value="AD"/>
    <property type="match status" value="1"/>
</dbReference>
<dbReference type="PANTHER" id="PTHR13542">
    <property type="entry name" value="LSM12 HOMOLOG"/>
    <property type="match status" value="1"/>
</dbReference>
<dbReference type="GeneID" id="14867132"/>
<evidence type="ECO:0000259" key="1">
    <source>
        <dbReference type="PROSITE" id="PS52001"/>
    </source>
</evidence>
<dbReference type="InterPro" id="IPR047574">
    <property type="entry name" value="AD"/>
</dbReference>
<gene>
    <name evidence="2" type="ORF">DFA_10564</name>
</gene>
<dbReference type="STRING" id="1054147.F4QAK3"/>
<reference evidence="3" key="1">
    <citation type="journal article" date="2011" name="Genome Res.">
        <title>Phylogeny-wide analysis of social amoeba genomes highlights ancient origins for complex intercellular communication.</title>
        <authorList>
            <person name="Heidel A.J."/>
            <person name="Lawal H.M."/>
            <person name="Felder M."/>
            <person name="Schilde C."/>
            <person name="Helps N.R."/>
            <person name="Tunggal B."/>
            <person name="Rivero F."/>
            <person name="John U."/>
            <person name="Schleicher M."/>
            <person name="Eichinger L."/>
            <person name="Platzer M."/>
            <person name="Noegel A.A."/>
            <person name="Schaap P."/>
            <person name="Gloeckner G."/>
        </authorList>
    </citation>
    <scope>NUCLEOTIDE SEQUENCE [LARGE SCALE GENOMIC DNA]</scope>
    <source>
        <strain evidence="3">SH3</strain>
    </source>
</reference>